<dbReference type="EMBL" id="BAAAYK010000038">
    <property type="protein sequence ID" value="GAA3356504.1"/>
    <property type="molecule type" value="Genomic_DNA"/>
</dbReference>
<evidence type="ECO:0000313" key="9">
    <source>
        <dbReference type="Proteomes" id="UP001500483"/>
    </source>
</evidence>
<proteinExistence type="inferred from homology"/>
<evidence type="ECO:0000256" key="4">
    <source>
        <dbReference type="ARBA" id="ARBA00023136"/>
    </source>
</evidence>
<dbReference type="InterPro" id="IPR051784">
    <property type="entry name" value="Nod_factor_ABC_transporter"/>
</dbReference>
<name>A0ABP6RLI2_9PSEU</name>
<organism evidence="8 9">
    <name type="scientific">Saccharopolyspora gregorii</name>
    <dbReference type="NCBI Taxonomy" id="33914"/>
    <lineage>
        <taxon>Bacteria</taxon>
        <taxon>Bacillati</taxon>
        <taxon>Actinomycetota</taxon>
        <taxon>Actinomycetes</taxon>
        <taxon>Pseudonocardiales</taxon>
        <taxon>Pseudonocardiaceae</taxon>
        <taxon>Saccharopolyspora</taxon>
    </lineage>
</organism>
<evidence type="ECO:0000256" key="3">
    <source>
        <dbReference type="ARBA" id="ARBA00022989"/>
    </source>
</evidence>
<keyword evidence="6" id="KW-0813">Transport</keyword>
<dbReference type="InterPro" id="IPR000412">
    <property type="entry name" value="ABC_2_transport"/>
</dbReference>
<keyword evidence="9" id="KW-1185">Reference proteome</keyword>
<dbReference type="RefSeq" id="WP_224962855.1">
    <property type="nucleotide sequence ID" value="NZ_BAAAYK010000038.1"/>
</dbReference>
<feature type="domain" description="ABC transmembrane type-2" evidence="7">
    <location>
        <begin position="38"/>
        <end position="271"/>
    </location>
</feature>
<dbReference type="PRINTS" id="PR00164">
    <property type="entry name" value="ABC2TRNSPORT"/>
</dbReference>
<keyword evidence="2 6" id="KW-0812">Transmembrane</keyword>
<dbReference type="Proteomes" id="UP001500483">
    <property type="component" value="Unassembled WGS sequence"/>
</dbReference>
<evidence type="ECO:0000256" key="2">
    <source>
        <dbReference type="ARBA" id="ARBA00022692"/>
    </source>
</evidence>
<keyword evidence="5" id="KW-0046">Antibiotic resistance</keyword>
<protein>
    <recommendedName>
        <fullName evidence="6">Transport permease protein</fullName>
    </recommendedName>
</protein>
<dbReference type="PANTHER" id="PTHR43229:SF2">
    <property type="entry name" value="NODULATION PROTEIN J"/>
    <property type="match status" value="1"/>
</dbReference>
<comment type="caution">
    <text evidence="6">Lacks conserved residue(s) required for the propagation of feature annotation.</text>
</comment>
<comment type="caution">
    <text evidence="8">The sequence shown here is derived from an EMBL/GenBank/DDBJ whole genome shotgun (WGS) entry which is preliminary data.</text>
</comment>
<evidence type="ECO:0000259" key="7">
    <source>
        <dbReference type="PROSITE" id="PS51012"/>
    </source>
</evidence>
<evidence type="ECO:0000256" key="6">
    <source>
        <dbReference type="RuleBase" id="RU361157"/>
    </source>
</evidence>
<comment type="subcellular location">
    <subcellularLocation>
        <location evidence="6">Cell membrane</location>
        <topology evidence="6">Multi-pass membrane protein</topology>
    </subcellularLocation>
    <subcellularLocation>
        <location evidence="1">Membrane</location>
        <topology evidence="1">Multi-pass membrane protein</topology>
    </subcellularLocation>
</comment>
<dbReference type="Pfam" id="PF01061">
    <property type="entry name" value="ABC2_membrane"/>
    <property type="match status" value="1"/>
</dbReference>
<feature type="transmembrane region" description="Helical" evidence="6">
    <location>
        <begin position="191"/>
        <end position="209"/>
    </location>
</feature>
<dbReference type="InterPro" id="IPR013525">
    <property type="entry name" value="ABC2_TM"/>
</dbReference>
<gene>
    <name evidence="8" type="ORF">GCM10020366_20780</name>
</gene>
<feature type="transmembrane region" description="Helical" evidence="6">
    <location>
        <begin position="245"/>
        <end position="265"/>
    </location>
</feature>
<accession>A0ABP6RLI2</accession>
<comment type="similarity">
    <text evidence="6">Belongs to the ABC-2 integral membrane protein family.</text>
</comment>
<dbReference type="PIRSF" id="PIRSF006648">
    <property type="entry name" value="DrrB"/>
    <property type="match status" value="1"/>
</dbReference>
<keyword evidence="4 6" id="KW-0472">Membrane</keyword>
<keyword evidence="3 6" id="KW-1133">Transmembrane helix</keyword>
<keyword evidence="6" id="KW-1003">Cell membrane</keyword>
<evidence type="ECO:0000256" key="1">
    <source>
        <dbReference type="ARBA" id="ARBA00004141"/>
    </source>
</evidence>
<evidence type="ECO:0000256" key="5">
    <source>
        <dbReference type="ARBA" id="ARBA00023251"/>
    </source>
</evidence>
<dbReference type="PROSITE" id="PS51012">
    <property type="entry name" value="ABC_TM2"/>
    <property type="match status" value="1"/>
</dbReference>
<dbReference type="InterPro" id="IPR047817">
    <property type="entry name" value="ABC2_TM_bact-type"/>
</dbReference>
<reference evidence="9" key="1">
    <citation type="journal article" date="2019" name="Int. J. Syst. Evol. Microbiol.">
        <title>The Global Catalogue of Microorganisms (GCM) 10K type strain sequencing project: providing services to taxonomists for standard genome sequencing and annotation.</title>
        <authorList>
            <consortium name="The Broad Institute Genomics Platform"/>
            <consortium name="The Broad Institute Genome Sequencing Center for Infectious Disease"/>
            <person name="Wu L."/>
            <person name="Ma J."/>
        </authorList>
    </citation>
    <scope>NUCLEOTIDE SEQUENCE [LARGE SCALE GENOMIC DNA]</scope>
    <source>
        <strain evidence="9">JCM 9687</strain>
    </source>
</reference>
<feature type="transmembrane region" description="Helical" evidence="6">
    <location>
        <begin position="128"/>
        <end position="148"/>
    </location>
</feature>
<dbReference type="PANTHER" id="PTHR43229">
    <property type="entry name" value="NODULATION PROTEIN J"/>
    <property type="match status" value="1"/>
</dbReference>
<evidence type="ECO:0000313" key="8">
    <source>
        <dbReference type="EMBL" id="GAA3356504.1"/>
    </source>
</evidence>
<sequence length="272" mass="28736">MTTTITGCAPPRWNGSSAVTQVVVLTGRSLRAFLTDPGLVLVGLIQPVMTLFVFTQIFGNLPLAGGLPPGTEYLDFLMPAVLVNHVVQTSSQTGVGLVEDLRNGIVARLRSLPIMPSSLLLARSTSDFVRTAVQLVMILALAVGLLGYAPRGGFVGMVLSALLTLAVGSALSWAFLAMGACMRRTEPMQNISVLVMVPLMFISSAFVPIEQLPDWLEVVARLNPLTYAVDASRAVALDLADGGQLVVPSLLISVLVTLASAAIAVRGFRRPL</sequence>
<feature type="transmembrane region" description="Helical" evidence="6">
    <location>
        <begin position="154"/>
        <end position="179"/>
    </location>
</feature>